<name>A0ABS4JIN6_9BACL</name>
<keyword evidence="2" id="KW-1185">Reference proteome</keyword>
<evidence type="ECO:0000313" key="1">
    <source>
        <dbReference type="EMBL" id="MBP2001001.1"/>
    </source>
</evidence>
<comment type="caution">
    <text evidence="1">The sequence shown here is derived from an EMBL/GenBank/DDBJ whole genome shotgun (WGS) entry which is preliminary data.</text>
</comment>
<gene>
    <name evidence="1" type="ORF">J2Z69_002044</name>
</gene>
<dbReference type="RefSeq" id="WP_209861645.1">
    <property type="nucleotide sequence ID" value="NZ_JAGGLD010000003.1"/>
</dbReference>
<accession>A0ABS4JIN6</accession>
<dbReference type="EMBL" id="JAGGLD010000003">
    <property type="protein sequence ID" value="MBP2001001.1"/>
    <property type="molecule type" value="Genomic_DNA"/>
</dbReference>
<dbReference type="Gene3D" id="1.10.287.1060">
    <property type="entry name" value="ESAT-6-like"/>
    <property type="match status" value="1"/>
</dbReference>
<protein>
    <submittedName>
        <fullName evidence="1">Uncharacterized protein YukE</fullName>
    </submittedName>
</protein>
<organism evidence="1 2">
    <name type="scientific">Paenibacillus shirakamiensis</name>
    <dbReference type="NCBI Taxonomy" id="1265935"/>
    <lineage>
        <taxon>Bacteria</taxon>
        <taxon>Bacillati</taxon>
        <taxon>Bacillota</taxon>
        <taxon>Bacilli</taxon>
        <taxon>Bacillales</taxon>
        <taxon>Paenibacillaceae</taxon>
        <taxon>Paenibacillus</taxon>
    </lineage>
</organism>
<evidence type="ECO:0000313" key="2">
    <source>
        <dbReference type="Proteomes" id="UP001519288"/>
    </source>
</evidence>
<sequence length="245" mass="27427">MRIRVEPEQLRNLSKNLQHSAEQLRQITAYLNQSMALLLQENAAQGPIADQWQQAQLLSEHLLSELHRLGITADTKADAFQALENEIPSSRVKTNDKVGVNASALFVGLGALRRVIIPGKYLMHDAISDPKSAVIAVHTEKSGYIRPRWEQKANDREVSTLLGNVQEEPSSSTAIINLMIGKRLPDGRRVLEEAVNNPNGWKFMNPSSSLRESLRLRRIPAEGAGKMHSHIKLSELREKLRSKPI</sequence>
<dbReference type="Proteomes" id="UP001519288">
    <property type="component" value="Unassembled WGS sequence"/>
</dbReference>
<proteinExistence type="predicted"/>
<reference evidence="1 2" key="1">
    <citation type="submission" date="2021-03" db="EMBL/GenBank/DDBJ databases">
        <title>Genomic Encyclopedia of Type Strains, Phase IV (KMG-IV): sequencing the most valuable type-strain genomes for metagenomic binning, comparative biology and taxonomic classification.</title>
        <authorList>
            <person name="Goeker M."/>
        </authorList>
    </citation>
    <scope>NUCLEOTIDE SEQUENCE [LARGE SCALE GENOMIC DNA]</scope>
    <source>
        <strain evidence="1 2">DSM 26806</strain>
    </source>
</reference>